<name>A0AAV7VDT0_PLEWA</name>
<protein>
    <submittedName>
        <fullName evidence="1">Uncharacterized protein</fullName>
    </submittedName>
</protein>
<evidence type="ECO:0000313" key="2">
    <source>
        <dbReference type="Proteomes" id="UP001066276"/>
    </source>
</evidence>
<gene>
    <name evidence="1" type="ORF">NDU88_002859</name>
</gene>
<organism evidence="1 2">
    <name type="scientific">Pleurodeles waltl</name>
    <name type="common">Iberian ribbed newt</name>
    <dbReference type="NCBI Taxonomy" id="8319"/>
    <lineage>
        <taxon>Eukaryota</taxon>
        <taxon>Metazoa</taxon>
        <taxon>Chordata</taxon>
        <taxon>Craniata</taxon>
        <taxon>Vertebrata</taxon>
        <taxon>Euteleostomi</taxon>
        <taxon>Amphibia</taxon>
        <taxon>Batrachia</taxon>
        <taxon>Caudata</taxon>
        <taxon>Salamandroidea</taxon>
        <taxon>Salamandridae</taxon>
        <taxon>Pleurodelinae</taxon>
        <taxon>Pleurodeles</taxon>
    </lineage>
</organism>
<evidence type="ECO:0000313" key="1">
    <source>
        <dbReference type="EMBL" id="KAJ1199021.1"/>
    </source>
</evidence>
<dbReference type="Proteomes" id="UP001066276">
    <property type="component" value="Chromosome 2_1"/>
</dbReference>
<dbReference type="AlphaFoldDB" id="A0AAV7VDT0"/>
<reference evidence="1" key="1">
    <citation type="journal article" date="2022" name="bioRxiv">
        <title>Sequencing and chromosome-scale assembly of the giantPleurodeles waltlgenome.</title>
        <authorList>
            <person name="Brown T."/>
            <person name="Elewa A."/>
            <person name="Iarovenko S."/>
            <person name="Subramanian E."/>
            <person name="Araus A.J."/>
            <person name="Petzold A."/>
            <person name="Susuki M."/>
            <person name="Suzuki K.-i.T."/>
            <person name="Hayashi T."/>
            <person name="Toyoda A."/>
            <person name="Oliveira C."/>
            <person name="Osipova E."/>
            <person name="Leigh N.D."/>
            <person name="Simon A."/>
            <person name="Yun M.H."/>
        </authorList>
    </citation>
    <scope>NUCLEOTIDE SEQUENCE</scope>
    <source>
        <strain evidence="1">20211129_DDA</strain>
        <tissue evidence="1">Liver</tissue>
    </source>
</reference>
<dbReference type="EMBL" id="JANPWB010000003">
    <property type="protein sequence ID" value="KAJ1199021.1"/>
    <property type="molecule type" value="Genomic_DNA"/>
</dbReference>
<sequence length="111" mass="12389">MFLGCRRRGSCLSQGFREEQLSRWFTQVFVWWFVPWHHQMMGTGGVGVLSERELLDERQRGLVVGGWTFLTTLGGSLPWSPRAIASLNLCVRECGSSRAQAPCSGAKEGAK</sequence>
<accession>A0AAV7VDT0</accession>
<keyword evidence="2" id="KW-1185">Reference proteome</keyword>
<comment type="caution">
    <text evidence="1">The sequence shown here is derived from an EMBL/GenBank/DDBJ whole genome shotgun (WGS) entry which is preliminary data.</text>
</comment>
<proteinExistence type="predicted"/>